<keyword evidence="7" id="KW-0479">Metal-binding</keyword>
<reference evidence="17" key="1">
    <citation type="submission" date="2022-01" db="EMBL/GenBank/DDBJ databases">
        <title>Nocardioidaceae gen. sp. A5X3R13.</title>
        <authorList>
            <person name="Lopez Marin M.A."/>
            <person name="Uhlik O."/>
        </authorList>
    </citation>
    <scope>NUCLEOTIDE SEQUENCE</scope>
    <source>
        <strain evidence="17">A5X3R13</strain>
    </source>
</reference>
<dbReference type="GO" id="GO:0006508">
    <property type="term" value="P:proteolysis"/>
    <property type="evidence" value="ECO:0007669"/>
    <property type="project" value="UniProtKB-KW"/>
</dbReference>
<dbReference type="InterPro" id="IPR050344">
    <property type="entry name" value="Peptidase_M1_aminopeptidases"/>
</dbReference>
<comment type="similarity">
    <text evidence="3">Belongs to the peptidase M1 family.</text>
</comment>
<evidence type="ECO:0000256" key="2">
    <source>
        <dbReference type="ARBA" id="ARBA00001947"/>
    </source>
</evidence>
<dbReference type="Gene3D" id="1.10.390.10">
    <property type="entry name" value="Neutral Protease Domain 2"/>
    <property type="match status" value="1"/>
</dbReference>
<keyword evidence="14" id="KW-0732">Signal</keyword>
<dbReference type="PROSITE" id="PS51257">
    <property type="entry name" value="PROKAR_LIPOPROTEIN"/>
    <property type="match status" value="1"/>
</dbReference>
<keyword evidence="10" id="KW-0482">Metalloprotease</keyword>
<dbReference type="EC" id="3.4.11.2" evidence="4"/>
<evidence type="ECO:0000256" key="9">
    <source>
        <dbReference type="ARBA" id="ARBA00022833"/>
    </source>
</evidence>
<dbReference type="InterPro" id="IPR042097">
    <property type="entry name" value="Aminopeptidase_N-like_N_sf"/>
</dbReference>
<evidence type="ECO:0000256" key="8">
    <source>
        <dbReference type="ARBA" id="ARBA00022801"/>
    </source>
</evidence>
<evidence type="ECO:0000313" key="17">
    <source>
        <dbReference type="EMBL" id="UYM07122.1"/>
    </source>
</evidence>
<dbReference type="Pfam" id="PF17900">
    <property type="entry name" value="Peptidase_M1_N"/>
    <property type="match status" value="1"/>
</dbReference>
<feature type="signal peptide" evidence="14">
    <location>
        <begin position="1"/>
        <end position="23"/>
    </location>
</feature>
<evidence type="ECO:0000256" key="10">
    <source>
        <dbReference type="ARBA" id="ARBA00023049"/>
    </source>
</evidence>
<gene>
    <name evidence="17" type="ORF">L0C25_08610</name>
</gene>
<feature type="domain" description="Peptidase M1 membrane alanine aminopeptidase" evidence="15">
    <location>
        <begin position="278"/>
        <end position="472"/>
    </location>
</feature>
<dbReference type="SUPFAM" id="SSF55486">
    <property type="entry name" value="Metalloproteases ('zincins'), catalytic domain"/>
    <property type="match status" value="1"/>
</dbReference>
<evidence type="ECO:0000256" key="12">
    <source>
        <dbReference type="ARBA" id="ARBA00031533"/>
    </source>
</evidence>
<protein>
    <recommendedName>
        <fullName evidence="5">Aminopeptidase N</fullName>
        <ecNumber evidence="4">3.4.11.2</ecNumber>
    </recommendedName>
    <alternativeName>
        <fullName evidence="11">Alanine aminopeptidase</fullName>
    </alternativeName>
    <alternativeName>
        <fullName evidence="12">Lysyl aminopeptidase</fullName>
    </alternativeName>
</protein>
<dbReference type="InterPro" id="IPR045357">
    <property type="entry name" value="Aminopeptidase_N-like_N"/>
</dbReference>
<proteinExistence type="inferred from homology"/>
<accession>A0AA46YLX1</accession>
<dbReference type="Pfam" id="PF01433">
    <property type="entry name" value="Peptidase_M1"/>
    <property type="match status" value="1"/>
</dbReference>
<dbReference type="GO" id="GO:0008270">
    <property type="term" value="F:zinc ion binding"/>
    <property type="evidence" value="ECO:0007669"/>
    <property type="project" value="InterPro"/>
</dbReference>
<evidence type="ECO:0000256" key="3">
    <source>
        <dbReference type="ARBA" id="ARBA00010136"/>
    </source>
</evidence>
<dbReference type="InterPro" id="IPR001930">
    <property type="entry name" value="Peptidase_M1"/>
</dbReference>
<comment type="cofactor">
    <cofactor evidence="2">
        <name>Zn(2+)</name>
        <dbReference type="ChEBI" id="CHEBI:29105"/>
    </cofactor>
</comment>
<dbReference type="PANTHER" id="PTHR11533">
    <property type="entry name" value="PROTEASE M1 ZINC METALLOPROTEASE"/>
    <property type="match status" value="1"/>
</dbReference>
<dbReference type="EMBL" id="CP094970">
    <property type="protein sequence ID" value="UYM07122.1"/>
    <property type="molecule type" value="Genomic_DNA"/>
</dbReference>
<dbReference type="Gene3D" id="2.60.40.1730">
    <property type="entry name" value="tricorn interacting facor f3 domain"/>
    <property type="match status" value="1"/>
</dbReference>
<dbReference type="AlphaFoldDB" id="A0AA46YLX1"/>
<sequence>MSLRTRAAASLSLCLLLTACSNAADQAEGDPENAATRIPKDLSAAKSEPVDDPYYPDNGEPYFDALHYDLTLDWDPSETTLSGKAAITFRVTEPRDEVELDFGEPLEVTSATLDGNRIDAVEDGEQLVLQTPGIKPDSLHTLTIEYAGTPEPVATSSSRSDMPMVGWTTESDGGAWTMQEPWGAYTWYPVNDHPSDKAYYSATVTTHDAMTAVFNGRLTDSREDADATTTSWTLDEPAASYLITIAIGDYSVTSDDGPDGLPLTYWTRPEDEQQLPRLEQSPEILEWLEEQLGPYPFDSAGIVIVPSRSGMETQTMVTLGSGVRMTDDDYVSVIAHEYAHQWLGDTVTPNNWKDLWLNEGLTMYIEALWNDHVGTASYESLIKQWAASDDLDRSTYGPPGEYRKTEFASNNVYLSGAVMLDHIRDAVGEEVFANALRGWPEAYRNESVDREDFITYFSDATGTDIGPFVNDWLTSPTTPRGPVVPAP</sequence>
<evidence type="ECO:0000256" key="6">
    <source>
        <dbReference type="ARBA" id="ARBA00022670"/>
    </source>
</evidence>
<feature type="region of interest" description="Disordered" evidence="13">
    <location>
        <begin position="26"/>
        <end position="58"/>
    </location>
</feature>
<dbReference type="SUPFAM" id="SSF63737">
    <property type="entry name" value="Leukotriene A4 hydrolase N-terminal domain"/>
    <property type="match status" value="1"/>
</dbReference>
<dbReference type="PRINTS" id="PR00756">
    <property type="entry name" value="ALADIPTASE"/>
</dbReference>
<keyword evidence="9" id="KW-0862">Zinc</keyword>
<evidence type="ECO:0000256" key="7">
    <source>
        <dbReference type="ARBA" id="ARBA00022723"/>
    </source>
</evidence>
<evidence type="ECO:0000256" key="1">
    <source>
        <dbReference type="ARBA" id="ARBA00000098"/>
    </source>
</evidence>
<keyword evidence="6" id="KW-0645">Protease</keyword>
<evidence type="ECO:0000256" key="11">
    <source>
        <dbReference type="ARBA" id="ARBA00029811"/>
    </source>
</evidence>
<dbReference type="InterPro" id="IPR027268">
    <property type="entry name" value="Peptidase_M4/M1_CTD_sf"/>
</dbReference>
<dbReference type="GO" id="GO:0008237">
    <property type="term" value="F:metallopeptidase activity"/>
    <property type="evidence" value="ECO:0007669"/>
    <property type="project" value="UniProtKB-KW"/>
</dbReference>
<evidence type="ECO:0000313" key="18">
    <source>
        <dbReference type="Proteomes" id="UP001164390"/>
    </source>
</evidence>
<keyword evidence="8" id="KW-0378">Hydrolase</keyword>
<dbReference type="Proteomes" id="UP001164390">
    <property type="component" value="Chromosome"/>
</dbReference>
<dbReference type="KEGG" id="sgrg:L0C25_08610"/>
<evidence type="ECO:0000256" key="13">
    <source>
        <dbReference type="SAM" id="MobiDB-lite"/>
    </source>
</evidence>
<dbReference type="GO" id="GO:0016285">
    <property type="term" value="F:alanyl aminopeptidase activity"/>
    <property type="evidence" value="ECO:0007669"/>
    <property type="project" value="UniProtKB-EC"/>
</dbReference>
<name>A0AA46YLX1_9ACTN</name>
<evidence type="ECO:0000259" key="15">
    <source>
        <dbReference type="Pfam" id="PF01433"/>
    </source>
</evidence>
<evidence type="ECO:0000259" key="16">
    <source>
        <dbReference type="Pfam" id="PF17900"/>
    </source>
</evidence>
<dbReference type="RefSeq" id="WP_271636066.1">
    <property type="nucleotide sequence ID" value="NZ_CP094970.1"/>
</dbReference>
<evidence type="ECO:0000256" key="4">
    <source>
        <dbReference type="ARBA" id="ARBA00012564"/>
    </source>
</evidence>
<keyword evidence="18" id="KW-1185">Reference proteome</keyword>
<dbReference type="CDD" id="cd09603">
    <property type="entry name" value="M1_APN_like"/>
    <property type="match status" value="1"/>
</dbReference>
<evidence type="ECO:0000256" key="5">
    <source>
        <dbReference type="ARBA" id="ARBA00015611"/>
    </source>
</evidence>
<feature type="domain" description="Aminopeptidase N-like N-terminal" evidence="16">
    <location>
        <begin position="66"/>
        <end position="242"/>
    </location>
</feature>
<feature type="chain" id="PRO_5041269360" description="Aminopeptidase N" evidence="14">
    <location>
        <begin position="24"/>
        <end position="487"/>
    </location>
</feature>
<organism evidence="17 18">
    <name type="scientific">Solicola gregarius</name>
    <dbReference type="NCBI Taxonomy" id="2908642"/>
    <lineage>
        <taxon>Bacteria</taxon>
        <taxon>Bacillati</taxon>
        <taxon>Actinomycetota</taxon>
        <taxon>Actinomycetes</taxon>
        <taxon>Propionibacteriales</taxon>
        <taxon>Nocardioidaceae</taxon>
        <taxon>Solicola</taxon>
    </lineage>
</organism>
<evidence type="ECO:0000256" key="14">
    <source>
        <dbReference type="SAM" id="SignalP"/>
    </source>
</evidence>
<comment type="catalytic activity">
    <reaction evidence="1">
        <text>Release of an N-terminal amino acid, Xaa-|-Yaa- from a peptide, amide or arylamide. Xaa is preferably Ala, but may be most amino acids including Pro (slow action). When a terminal hydrophobic residue is followed by a prolyl residue, the two may be released as an intact Xaa-Pro dipeptide.</text>
        <dbReference type="EC" id="3.4.11.2"/>
    </reaction>
</comment>
<dbReference type="InterPro" id="IPR014782">
    <property type="entry name" value="Peptidase_M1_dom"/>
</dbReference>